<gene>
    <name evidence="2" type="ORF">EHQ90_07825</name>
</gene>
<proteinExistence type="predicted"/>
<reference evidence="3" key="1">
    <citation type="journal article" date="2019" name="PLoS Negl. Trop. Dis.">
        <title>Revisiting the worldwide diversity of Leptospira species in the environment.</title>
        <authorList>
            <person name="Vincent A.T."/>
            <person name="Schiettekatte O."/>
            <person name="Bourhy P."/>
            <person name="Veyrier F.J."/>
            <person name="Picardeau M."/>
        </authorList>
    </citation>
    <scope>NUCLEOTIDE SEQUENCE [LARGE SCALE GENOMIC DNA]</scope>
    <source>
        <strain evidence="3">201702407</strain>
    </source>
</reference>
<comment type="caution">
    <text evidence="2">The sequence shown here is derived from an EMBL/GenBank/DDBJ whole genome shotgun (WGS) entry which is preliminary data.</text>
</comment>
<protein>
    <submittedName>
        <fullName evidence="2">DUF4935 domain-containing protein</fullName>
    </submittedName>
</protein>
<evidence type="ECO:0000313" key="2">
    <source>
        <dbReference type="EMBL" id="TGM17231.1"/>
    </source>
</evidence>
<feature type="domain" description="DUF4935" evidence="1">
    <location>
        <begin position="3"/>
        <end position="160"/>
    </location>
</feature>
<organism evidence="2 3">
    <name type="scientific">Leptospira stimsonii</name>
    <dbReference type="NCBI Taxonomy" id="2202203"/>
    <lineage>
        <taxon>Bacteria</taxon>
        <taxon>Pseudomonadati</taxon>
        <taxon>Spirochaetota</taxon>
        <taxon>Spirochaetia</taxon>
        <taxon>Leptospirales</taxon>
        <taxon>Leptospiraceae</taxon>
        <taxon>Leptospira</taxon>
    </lineage>
</organism>
<dbReference type="Proteomes" id="UP000297422">
    <property type="component" value="Unassembled WGS sequence"/>
</dbReference>
<dbReference type="RefSeq" id="WP_135684602.1">
    <property type="nucleotide sequence ID" value="NZ_RQEQ01000012.1"/>
</dbReference>
<accession>A0ABY2N566</accession>
<dbReference type="InterPro" id="IPR032557">
    <property type="entry name" value="DUF4935"/>
</dbReference>
<sequence length="359" mass="42194">MNIFIDTNIIYTDPYFKNTHLNSLLEHCKHRSVNLYISTVVIGEIVYHHRKKIQAYNSEIKKVIRIISAQTNISLIDEDEEVRKLLKNFEDLEENDIITKIEYDNSILPDLINRSINRLKPFSENKQEFRDATILLSYCDYIKKYELTNNYFVSSNVKDYANSSKQEIHKDLRGRCSNINFKVSIHDLFKDDDFVKRLKITEALDKAIEADEVAYFAKFEKLDREKESRVNPDKLSEFIEKNHIIEIKSDVLNYIHSLNRNVFYSGESFSLDFDIDSLSMEIKSHTIIPSPPNLFIFGEISIIVNFCVTDTLDWNDDDKYPNYLKALMLNGQFSVLMDEADILFNFDLQNYKIARILEL</sequence>
<dbReference type="Pfam" id="PF16289">
    <property type="entry name" value="PIN_12"/>
    <property type="match status" value="1"/>
</dbReference>
<dbReference type="SUPFAM" id="SSF88723">
    <property type="entry name" value="PIN domain-like"/>
    <property type="match status" value="1"/>
</dbReference>
<name>A0ABY2N566_9LEPT</name>
<evidence type="ECO:0000259" key="1">
    <source>
        <dbReference type="Pfam" id="PF16289"/>
    </source>
</evidence>
<keyword evidence="3" id="KW-1185">Reference proteome</keyword>
<dbReference type="InterPro" id="IPR029060">
    <property type="entry name" value="PIN-like_dom_sf"/>
</dbReference>
<dbReference type="EMBL" id="RQGT01000060">
    <property type="protein sequence ID" value="TGM17231.1"/>
    <property type="molecule type" value="Genomic_DNA"/>
</dbReference>
<evidence type="ECO:0000313" key="3">
    <source>
        <dbReference type="Proteomes" id="UP000297422"/>
    </source>
</evidence>